<evidence type="ECO:0000259" key="6">
    <source>
        <dbReference type="Pfam" id="PF00483"/>
    </source>
</evidence>
<dbReference type="AlphaFoldDB" id="A0A1F5EGN2"/>
<dbReference type="Pfam" id="PF00483">
    <property type="entry name" value="NTP_transferase"/>
    <property type="match status" value="1"/>
</dbReference>
<evidence type="ECO:0000256" key="4">
    <source>
        <dbReference type="ARBA" id="ARBA00022695"/>
    </source>
</evidence>
<dbReference type="GO" id="GO:0006011">
    <property type="term" value="P:UDP-alpha-D-glucose metabolic process"/>
    <property type="evidence" value="ECO:0007669"/>
    <property type="project" value="InterPro"/>
</dbReference>
<dbReference type="EC" id="2.7.7.9" evidence="2"/>
<sequence length="289" mass="32767">MKITKAVIPVAGFGTRFLPITKTVPKELLPIIDKPVLQYVVDEAVQAGLKEFIFVISPEKSAIKDYFEPYPELEARLKKTKKFAEVDELKKISKGLKFSYVIQKVPLGTGHALLCAEKLVGKDNFAYFDGDAIFASKTPVIGRVMKLFEKYNADGAIGGMRIERQYVVRYGNLLVEKLDNDYKLKGIIEKPTLEDAPKENLVVSGQRYVLSNKIFKYLKTQKPGVKNEIWLADAADRLSKEGNFYACEIEGKWYDTGNKLEYLKTVVEFALKRADIGQDFKKYLESLLD</sequence>
<dbReference type="InterPro" id="IPR005771">
    <property type="entry name" value="GalU_uridylyltTrfase_bac/arc"/>
</dbReference>
<dbReference type="Proteomes" id="UP000176451">
    <property type="component" value="Unassembled WGS sequence"/>
</dbReference>
<evidence type="ECO:0000256" key="3">
    <source>
        <dbReference type="ARBA" id="ARBA00022679"/>
    </source>
</evidence>
<keyword evidence="4" id="KW-0548">Nucleotidyltransferase</keyword>
<accession>A0A1F5EGN2</accession>
<dbReference type="EMBL" id="MEZV01000034">
    <property type="protein sequence ID" value="OGD66577.1"/>
    <property type="molecule type" value="Genomic_DNA"/>
</dbReference>
<evidence type="ECO:0000256" key="1">
    <source>
        <dbReference type="ARBA" id="ARBA00006890"/>
    </source>
</evidence>
<dbReference type="GO" id="GO:0003983">
    <property type="term" value="F:UTP:glucose-1-phosphate uridylyltransferase activity"/>
    <property type="evidence" value="ECO:0007669"/>
    <property type="project" value="UniProtKB-EC"/>
</dbReference>
<dbReference type="Gene3D" id="3.90.550.10">
    <property type="entry name" value="Spore Coat Polysaccharide Biosynthesis Protein SpsA, Chain A"/>
    <property type="match status" value="1"/>
</dbReference>
<dbReference type="STRING" id="1797469.A3F08_00195"/>
<feature type="domain" description="Nucleotidyl transferase" evidence="6">
    <location>
        <begin position="5"/>
        <end position="264"/>
    </location>
</feature>
<protein>
    <recommendedName>
        <fullName evidence="2">UTP--glucose-1-phosphate uridylyltransferase</fullName>
        <ecNumber evidence="2">2.7.7.9</ecNumber>
    </recommendedName>
</protein>
<comment type="catalytic activity">
    <reaction evidence="5">
        <text>alpha-D-glucose 1-phosphate + UTP + H(+) = UDP-alpha-D-glucose + diphosphate</text>
        <dbReference type="Rhea" id="RHEA:19889"/>
        <dbReference type="ChEBI" id="CHEBI:15378"/>
        <dbReference type="ChEBI" id="CHEBI:33019"/>
        <dbReference type="ChEBI" id="CHEBI:46398"/>
        <dbReference type="ChEBI" id="CHEBI:58601"/>
        <dbReference type="ChEBI" id="CHEBI:58885"/>
        <dbReference type="EC" id="2.7.7.9"/>
    </reaction>
</comment>
<comment type="similarity">
    <text evidence="1">Belongs to the UDPGP type 2 family.</text>
</comment>
<keyword evidence="3" id="KW-0808">Transferase</keyword>
<gene>
    <name evidence="7" type="ORF">A3F08_00195</name>
</gene>
<evidence type="ECO:0000313" key="8">
    <source>
        <dbReference type="Proteomes" id="UP000176451"/>
    </source>
</evidence>
<dbReference type="InterPro" id="IPR029044">
    <property type="entry name" value="Nucleotide-diphossugar_trans"/>
</dbReference>
<proteinExistence type="inferred from homology"/>
<evidence type="ECO:0000256" key="5">
    <source>
        <dbReference type="ARBA" id="ARBA00048128"/>
    </source>
</evidence>
<organism evidence="7 8">
    <name type="scientific">Candidatus Berkelbacteria bacterium RIFCSPHIGHO2_12_FULL_36_9</name>
    <dbReference type="NCBI Taxonomy" id="1797469"/>
    <lineage>
        <taxon>Bacteria</taxon>
        <taxon>Candidatus Berkelbacteria</taxon>
    </lineage>
</organism>
<comment type="caution">
    <text evidence="7">The sequence shown here is derived from an EMBL/GenBank/DDBJ whole genome shotgun (WGS) entry which is preliminary data.</text>
</comment>
<dbReference type="SUPFAM" id="SSF53448">
    <property type="entry name" value="Nucleotide-diphospho-sugar transferases"/>
    <property type="match status" value="1"/>
</dbReference>
<name>A0A1F5EGN2_9BACT</name>
<reference evidence="7 8" key="1">
    <citation type="journal article" date="2016" name="Nat. Commun.">
        <title>Thousands of microbial genomes shed light on interconnected biogeochemical processes in an aquifer system.</title>
        <authorList>
            <person name="Anantharaman K."/>
            <person name="Brown C.T."/>
            <person name="Hug L.A."/>
            <person name="Sharon I."/>
            <person name="Castelle C.J."/>
            <person name="Probst A.J."/>
            <person name="Thomas B.C."/>
            <person name="Singh A."/>
            <person name="Wilkins M.J."/>
            <person name="Karaoz U."/>
            <person name="Brodie E.L."/>
            <person name="Williams K.H."/>
            <person name="Hubbard S.S."/>
            <person name="Banfield J.F."/>
        </authorList>
    </citation>
    <scope>NUCLEOTIDE SEQUENCE [LARGE SCALE GENOMIC DNA]</scope>
</reference>
<evidence type="ECO:0000313" key="7">
    <source>
        <dbReference type="EMBL" id="OGD66577.1"/>
    </source>
</evidence>
<evidence type="ECO:0000256" key="2">
    <source>
        <dbReference type="ARBA" id="ARBA00012415"/>
    </source>
</evidence>
<dbReference type="InterPro" id="IPR005835">
    <property type="entry name" value="NTP_transferase_dom"/>
</dbReference>
<dbReference type="PANTHER" id="PTHR43197">
    <property type="entry name" value="UTP--GLUCOSE-1-PHOSPHATE URIDYLYLTRANSFERASE"/>
    <property type="match status" value="1"/>
</dbReference>
<dbReference type="PANTHER" id="PTHR43197:SF1">
    <property type="entry name" value="UTP--GLUCOSE-1-PHOSPHATE URIDYLYLTRANSFERASE"/>
    <property type="match status" value="1"/>
</dbReference>